<dbReference type="GO" id="GO:0017004">
    <property type="term" value="P:cytochrome complex assembly"/>
    <property type="evidence" value="ECO:0007669"/>
    <property type="project" value="UniProtKB-KW"/>
</dbReference>
<organism evidence="9">
    <name type="scientific">hydrothermal vent metagenome</name>
    <dbReference type="NCBI Taxonomy" id="652676"/>
    <lineage>
        <taxon>unclassified sequences</taxon>
        <taxon>metagenomes</taxon>
        <taxon>ecological metagenomes</taxon>
    </lineage>
</organism>
<proteinExistence type="inferred from homology"/>
<dbReference type="InterPro" id="IPR051263">
    <property type="entry name" value="C-type_cytochrome_biogenesis"/>
</dbReference>
<keyword evidence="2" id="KW-0349">Heme</keyword>
<evidence type="ECO:0000256" key="1">
    <source>
        <dbReference type="ARBA" id="ARBA00010342"/>
    </source>
</evidence>
<reference evidence="9" key="1">
    <citation type="submission" date="2018-06" db="EMBL/GenBank/DDBJ databases">
        <authorList>
            <person name="Zhirakovskaya E."/>
        </authorList>
    </citation>
    <scope>NUCLEOTIDE SEQUENCE</scope>
</reference>
<keyword evidence="7" id="KW-0472">Membrane</keyword>
<dbReference type="GO" id="GO:0046872">
    <property type="term" value="F:metal ion binding"/>
    <property type="evidence" value="ECO:0007669"/>
    <property type="project" value="UniProtKB-KW"/>
</dbReference>
<dbReference type="AlphaFoldDB" id="A0A3B1AFQ8"/>
<keyword evidence="9" id="KW-0456">Lyase</keyword>
<evidence type="ECO:0000256" key="2">
    <source>
        <dbReference type="ARBA" id="ARBA00022617"/>
    </source>
</evidence>
<protein>
    <submittedName>
        <fullName evidence="9">Cytochrome c heme lyase subunit CcmL</fullName>
    </submittedName>
</protein>
<keyword evidence="7" id="KW-0812">Transmembrane</keyword>
<dbReference type="FunFam" id="1.10.8.640:FF:000001">
    <property type="entry name" value="Cytochrome c-type biogenesis protein"/>
    <property type="match status" value="1"/>
</dbReference>
<name>A0A3B1AFQ8_9ZZZZ</name>
<dbReference type="EMBL" id="UOFU01000004">
    <property type="protein sequence ID" value="VAW92714.1"/>
    <property type="molecule type" value="Genomic_DNA"/>
</dbReference>
<comment type="similarity">
    <text evidence="1">Belongs to the CcmH/CycL/Ccl2/NrfF family.</text>
</comment>
<dbReference type="PANTHER" id="PTHR47870:SF1">
    <property type="entry name" value="CYTOCHROME C-TYPE BIOGENESIS PROTEIN CCMH"/>
    <property type="match status" value="1"/>
</dbReference>
<evidence type="ECO:0000256" key="5">
    <source>
        <dbReference type="ARBA" id="ARBA00022748"/>
    </source>
</evidence>
<feature type="transmembrane region" description="Helical" evidence="7">
    <location>
        <begin position="108"/>
        <end position="129"/>
    </location>
</feature>
<dbReference type="InterPro" id="IPR005616">
    <property type="entry name" value="CcmH/CycL/Ccl2/NrfF_N"/>
</dbReference>
<gene>
    <name evidence="9" type="ORF">MNBD_GAMMA20-1950</name>
</gene>
<dbReference type="Pfam" id="PF03918">
    <property type="entry name" value="CcmH"/>
    <property type="match status" value="1"/>
</dbReference>
<evidence type="ECO:0000256" key="3">
    <source>
        <dbReference type="ARBA" id="ARBA00022723"/>
    </source>
</evidence>
<evidence type="ECO:0000313" key="9">
    <source>
        <dbReference type="EMBL" id="VAW92714.1"/>
    </source>
</evidence>
<evidence type="ECO:0000256" key="6">
    <source>
        <dbReference type="ARBA" id="ARBA00023004"/>
    </source>
</evidence>
<dbReference type="PANTHER" id="PTHR47870">
    <property type="entry name" value="CYTOCHROME C-TYPE BIOGENESIS PROTEIN CCMH"/>
    <property type="match status" value="1"/>
</dbReference>
<keyword evidence="3" id="KW-0479">Metal-binding</keyword>
<evidence type="ECO:0000256" key="4">
    <source>
        <dbReference type="ARBA" id="ARBA00022729"/>
    </source>
</evidence>
<keyword evidence="4" id="KW-0732">Signal</keyword>
<feature type="domain" description="CcmH/CycL/Ccl2/NrfF N-terminal" evidence="8">
    <location>
        <begin position="13"/>
        <end position="155"/>
    </location>
</feature>
<dbReference type="GO" id="GO:0005886">
    <property type="term" value="C:plasma membrane"/>
    <property type="evidence" value="ECO:0007669"/>
    <property type="project" value="TreeGrafter"/>
</dbReference>
<keyword evidence="5" id="KW-0201">Cytochrome c-type biogenesis</keyword>
<dbReference type="Gene3D" id="1.10.8.640">
    <property type="entry name" value="Cytochrome C biogenesis protein"/>
    <property type="match status" value="1"/>
</dbReference>
<sequence>MRLMSSLSVVFAAVLLLQAPLLAAKEAVPMAEDPVLEKIVNEIADELRCLVCQNQTIADSDADLAIDLKNQVRDMVREGKTQDEIIDYMVQRYGDFVRYRPPMKASTYLLWVGPFLLLFVGITVLILNLRKRRLLTSEQDEVLSPEESDRLTQLLKTEKEKNKS</sequence>
<dbReference type="CDD" id="cd16378">
    <property type="entry name" value="CcmH_N"/>
    <property type="match status" value="1"/>
</dbReference>
<dbReference type="GO" id="GO:0016829">
    <property type="term" value="F:lyase activity"/>
    <property type="evidence" value="ECO:0007669"/>
    <property type="project" value="UniProtKB-KW"/>
</dbReference>
<evidence type="ECO:0000256" key="7">
    <source>
        <dbReference type="SAM" id="Phobius"/>
    </source>
</evidence>
<keyword evidence="6" id="KW-0408">Iron</keyword>
<dbReference type="InterPro" id="IPR038297">
    <property type="entry name" value="CcmH/CycL/NrfF/Ccl2_sf"/>
</dbReference>
<evidence type="ECO:0000259" key="8">
    <source>
        <dbReference type="Pfam" id="PF03918"/>
    </source>
</evidence>
<accession>A0A3B1AFQ8</accession>
<keyword evidence="7" id="KW-1133">Transmembrane helix</keyword>